<protein>
    <recommendedName>
        <fullName evidence="2">Outer membrane channel protein CpnT-like N-terminal domain-containing protein</fullName>
    </recommendedName>
</protein>
<feature type="region of interest" description="Disordered" evidence="1">
    <location>
        <begin position="4363"/>
        <end position="4382"/>
    </location>
</feature>
<dbReference type="PANTHER" id="PTHR45725">
    <property type="entry name" value="FORMIN HOMOLOGY 2 FAMILY MEMBER"/>
    <property type="match status" value="1"/>
</dbReference>
<feature type="region of interest" description="Disordered" evidence="1">
    <location>
        <begin position="909"/>
        <end position="935"/>
    </location>
</feature>
<reference evidence="3" key="1">
    <citation type="journal article" date="2014" name="Int. J. Syst. Evol. Microbiol.">
        <title>Complete genome sequence of Corynebacterium casei LMG S-19264T (=DSM 44701T), isolated from a smear-ripened cheese.</title>
        <authorList>
            <consortium name="US DOE Joint Genome Institute (JGI-PGF)"/>
            <person name="Walter F."/>
            <person name="Albersmeier A."/>
            <person name="Kalinowski J."/>
            <person name="Ruckert C."/>
        </authorList>
    </citation>
    <scope>NUCLEOTIDE SEQUENCE</scope>
    <source>
        <strain evidence="3">JCM 4234</strain>
    </source>
</reference>
<dbReference type="InterPro" id="IPR051425">
    <property type="entry name" value="Formin_Homology"/>
</dbReference>
<sequence>MLTPSPAAQGLMEALSGMKWPSIDEDRLRAVADDYDGLAAVFGEIDKALVEVGRAVAGSFAGESAEAFVALADVLAGGDDSFLGAAAKQAQHMADIARSSANQAEYYKWMILAQVIELLAEMMFEAAVWWVPGLGQAVAAEVAFRTALLRTLLPLLMKRLLLAIAQHVAISTSLAFAMDRIIQLVQKNQGHRDKFDDKLLLDSLKFAAIQGVITGPVSLLGAGLGTFLGNRFGTGFDRMLRDDLGTLFKQFGRAGGDEAGGNRLGRAFADLLSSADNQLQKGFGKEFKDFEKRFIAKGGDLFERHGFDGLTGPAAREIGEKVTRTVVEHWGGAAGSGSVRHLTDRLRTVLGGTVSKETAETLSRDLPAALAKAGHTGNLRFKLTMYGTDMVMQGVGQNLAEGVYNQMHGYGFTSTWETFLSGFLTTGLSHGAREMVVHPLAAAVGPHVDTEPLKALVSKLTSGGVSRYTGPNTGDAGLLDGASGDRDGAAPPSETPRSVPTESTDGRDGEGSAGDEQVTEDHRSAAGDPDGTGADADTNTDTGTGTGTGTGTDTDTDTDSVLDMLDVDESDDGIGPPLPAPPVVTASTVPPVPSPTAAPAPATTPRFANTAGQSGDAPPRPVPRTGQDDTPGALPRGSGAAPYRTTSANPFPTATTPEGTPSTESHELAPLHSTGPENGPATDPPATEHPAAGLTPTEQPTTGLTPAEPPPTAGPTPSADPPAAPAPETAFILDESDGELLAALFGPGEMRLTPEEVDRIAAGLVERQNALYRSPDPAGAHVPKGLLGKLVAPLATTPQIVDVPGLRQVLSTAPHSLLGEGRTFEARLRAANPLLRLIRRTESRPVVVKADVLGKADGPGGADASFRTQVNHRSAQHFGQSHASAVATALAVSGTAAVPPVLVTATVSGQRGESHAADLRGTHTPSSESRAVSGTDREVRHIRFEISDHAPGWKDSVWDRPRGTDPVRAVTPNALHSAEITLPKGLTAPRPGDRVPTLGPGQFAGPVGRPSVLGFGPTEHIRRWAVDHLPSSPDPARARAVDRLLSRERLTAHGPDLLAGGVGAESALAHASAAGISLGRAKPVGLRVKALWSRTEIRTADQYTARDETVSATTAAGSGSVQAGFRGPLGDTTVTVGGVLGVTGSHGHQVLGGGAGQQTTGAKYRDVPTALAVLDIELPVRLAGGQERVFTTSMVIQSPLHDLWAMAGWDDRLGLRQGDAEPPVPPFLQGPGERKRLYLTSVRSLRVGEDVTRPVTSGEGGAGGDTRAEAAADAAYASATETLVTDTLAWIAEQHPTLVVPQREAERWKGGIWRSLLQPQYARAVHNTLQVVAALQGDRARAALHQFQPEGVPILLLGTGAFSRDSVMVTVRPRFDDPVSYVGTDHGLQQRFTVGGSARGGSAQTTGFRAALGVTARGTRTAGGHTLGADVGLTASYDTTRRDQALYTATSDALTQLKPAGSHLYRLTGEFTVSMERSRHPGYLVEWLPGLGDRHRARAVPGADDARRIPFEIDVAVPDRDFSPPEGAPPATPRPAGGDPLRGVRSVPLQVSSHPELIRTALDAAASSSHRDWRFAVPATPHSFRIERALRSPALTGRHTDLFGATGLSLPAFHAPGAFRGWLGGLRVSGVRQNLRALSGPFSVDPEVTVSLGVGLESTTASAHGVTGGLSFLDQSRWGGATGLVTAGPWSLGHSGGFAEGASTTTVRDVNNVYDSEHWVLVAADVDYRVEAAGTDLGLGSLLGRPGGTADRTFTVPDGYVGLVPEQVARDLGLLDAGAPSRPAVPRPVLDALTVPRSYLTDPVGLLPAAGVRPSDADLASLGRQLKKLSAPESLKETVFRALSESVGRAHMQAGVPVVTQGRRPAVSFGQRLALWNTYAELRVDYVPRDARLLDIATFGESRVGHLVTSATTGSAARGAEQRLASTAAERAGGTPSGMSESVNDTHGRSRATGTSDVSVVSQVTAVATPFAEVEAGWDVVVSLRDSAGRHLLTGADGKPGAVVLDGGTHPAEVPLGFLDSVPGGPGLPVVDTRVRDHAPGPDAGSPLATLRRENAPRWEELRDRFRAGHELHVERVHDAERVQDLLRTLIDRAVGGEAGPTGTPGVSPLTRPGRQADLMIRNGANAVSLQGALAGGTLLGDAGHRIIGVRENAAFAPLAGDVVLHAVPRLSDAKILRVSGQVTLENVAGSGTTVSESSGSSAGTGGAAQVTGGVPEGFAGVQGSRSGAVGTTTVTAETNERRANRFLPAGRAYLVAVPTTFLATVGTGHPVGGRVFGASGRQAASTETVVQLWVREELAREAGLLDETRLPEATRTRWEEADRALDALRDNHRAWREVRRRLDPPAAGRRLDEARTALDRVLDGTDGLAPEVRAATADLDLRRAERDAADTALARADADLDLFQRLLSWSDTHQRLRERRFADLAGTAGSAPERAHWDRVAAALDEEVERVRQRAHAHAHDTLRTRSDQTRRRYEETLADWRARAEAFLASRPRDDAARTAVRGYERALDAWLTGRRDEGELIRLNGKFGEAAVEYARLGELARTPSADRVTADPFAPEVRHDHGAAPVTAPDTGPVYKVVPGRDGAPDTVRLDGVTGPLPLTPPAADRDGFLKAVADALPPGAGHTADSLHRDLSRVYGDEDVLGLLDQYGPDALAELGDALAAGDPDFDARAGALARDAGSRPVERLTGVGRDGTGRERARWLARLREARVVALAHPDDGTTATETFTDTFRPDEVAGTRVAALLQAPARVRREWEARGVVPPSAGVRTAEHPAVLPARARAELAAVQLARRGTDGDRNLPSVLDTHPALLAVLLARPVTVLAHGRAHTFRPDGAAGEYRPDDGGVLLLLDENRKYRAVPHGSAPSGTDPARALAPVPPVPVVSTAPPQLSYTSPVPDPAPPPTPPAPPAPPALPARLGPDGLEHVAGLLGLSGGDVPPATLLGPYAHYLDHVLGTASAVPYTLRVEESAPPRVTRRPKTREELLAEVADRVRLDLAGEGLRPADLARARFDHDAADAPPMGVWELGRFATHLRNRPDGIAGWRHRPADEAAREAREWRDNDPGERVLEEYPVEAPSTATQAVAGHAGPIDQRRYHVRRLAHPDGSTTTELTVRIFLSPEAGAQHLSDEAKEKAHEGVTRYLSGAGYRLPDGARLAVRVEFTDSAEDAHHTVGLTANAQRAHSRLWSLTDDRDSDLQTLAHEIGHLLGFEDQYRELNVGKRPFYRDVGLMTGTVRTGADGLPTSMDFHSADVRLARDARLMPRDLLLLGSDGHRHPTRPTDDIVPLEVRRRLRDLWASAVPVPDAPAHPNGTYRARVELGNRNITMFPGHWTFEEQWYAAQQVYLEERRLGRIGAGGRFEGVYQGVRVHGHATVDGRVTDFAASDRQADLLPSTLLDPALVRRPAEPGPRLMPVAQDFLLHGDHAARVGGHIRNHYSFNQGRDNDENAAHHTAYADAGPFRSAFLDVYRPEAHPLDFAEVSYHVSRREPADGLDRTRVDRLSPADTVVLLAPDGDALTSPHALFPDLMFRSLRAAVGSAHRDALLTGAVLPLEAPGSYLWSGSAMGVRMHGLVAGGDHRWVRPSWQQDANALTTELATASAPREPFTVSRNVSATGEHVTVTRVVDVPSTLNGSDRTPVAAGDLEAWLNSRLEQQPPPERIRTAGDATVHYRVALRPSRNTDSDPAWLAQLADSYLMDDAGWPTEELTPRLASAGELSRVLDRFRSLSAGDEAPWRPGVLTEGVQDLLDEPGLARLLDGHGLPGAARPDGWDDRLIRRVHEAGVHPVRFAGLADHLGLPPEAATSVLAAPAGAKPLLHAVAELDTLAERLGVPGRTADLVRRTTELDVPVQHWWSLAGHLWSRGQDMAALLDSDAPGAAALPADWSRGPADSSDLPEGLRDIARALHVHPRFLDRVHTILGGGEDLGPLHTLASMTGAMEEWRTAGPDAVADVLGPSYGAALLHSLGHHPQATAHFLSWLEHRRVQAHGQGEVLGAVPDLLFEWRLEGTGSGTSPEALRALLAGFQVPADRYLTVLFGITQWHRPGSDLTLTLEERFLDPPQLVRSLTGGSWNPRDTLRAWALLDRLGLHPDRTRTMLEYALPPGPRDALADAVEFVQGLRYLGLELADLGRLDADATQADVARLAADAAFAHGGGTPDLSTAEALDLASVDAHEMGVPDRPLGLLRRMRDLDLPKSEWWSVVHHLDGQGRTVSDLIDAGDGTAKDMMRGRLTADALPGAQRALAGRLGTDPFFLDLVRARLGADDVAQLAGFAELDTSPWRSGLSPERVADRLSTTFHAVDVLHSLGARPGETRDFVQWLDPSLPPFASREEAVIQVRRWRLERSGGLGREGDVLRTAREDGPADEGPAQVPTGLGVPEAPLPDPVLPHAPEAVERLAGLGYLPEDLRWFGTAATWQDLAGFAQYAATTLVPGARSAAEALAALRGSPLDDNRTRVARWRRFAEPAPASPAGGPTTADAFYEQLSGHTTP</sequence>
<organism evidence="3 4">
    <name type="scientific">Streptomyces griseoviridis</name>
    <dbReference type="NCBI Taxonomy" id="45398"/>
    <lineage>
        <taxon>Bacteria</taxon>
        <taxon>Bacillati</taxon>
        <taxon>Actinomycetota</taxon>
        <taxon>Actinomycetes</taxon>
        <taxon>Kitasatosporales</taxon>
        <taxon>Streptomycetaceae</taxon>
        <taxon>Streptomyces</taxon>
    </lineage>
</organism>
<feature type="compositionally biased region" description="Basic and acidic residues" evidence="1">
    <location>
        <begin position="912"/>
        <end position="921"/>
    </location>
</feature>
<evidence type="ECO:0000256" key="1">
    <source>
        <dbReference type="SAM" id="MobiDB-lite"/>
    </source>
</evidence>
<feature type="compositionally biased region" description="Polar residues" evidence="1">
    <location>
        <begin position="463"/>
        <end position="472"/>
    </location>
</feature>
<evidence type="ECO:0000259" key="2">
    <source>
        <dbReference type="Pfam" id="PF25547"/>
    </source>
</evidence>
<feature type="domain" description="Outer membrane channel protein CpnT-like N-terminal" evidence="2">
    <location>
        <begin position="4"/>
        <end position="141"/>
    </location>
</feature>
<gene>
    <name evidence="3" type="ORF">GCM10010238_34170</name>
</gene>
<dbReference type="PANTHER" id="PTHR45725:SF1">
    <property type="entry name" value="DISHEVELLED ASSOCIATED ACTIVATOR OF MORPHOGENESIS, ISOFORM D"/>
    <property type="match status" value="1"/>
</dbReference>
<feature type="compositionally biased region" description="Pro residues" evidence="1">
    <location>
        <begin position="707"/>
        <end position="725"/>
    </location>
</feature>
<feature type="region of interest" description="Disordered" evidence="1">
    <location>
        <begin position="1517"/>
        <end position="1545"/>
    </location>
</feature>
<name>A0A918GKP6_STRGD</name>
<feature type="region of interest" description="Disordered" evidence="1">
    <location>
        <begin position="2861"/>
        <end position="2921"/>
    </location>
</feature>
<dbReference type="InterPro" id="IPR057746">
    <property type="entry name" value="CpnT-like_N"/>
</dbReference>
<feature type="region of interest" description="Disordered" evidence="1">
    <location>
        <begin position="463"/>
        <end position="727"/>
    </location>
</feature>
<feature type="compositionally biased region" description="Low complexity" evidence="1">
    <location>
        <begin position="4468"/>
        <end position="4483"/>
    </location>
</feature>
<comment type="caution">
    <text evidence="3">The sequence shown here is derived from an EMBL/GenBank/DDBJ whole genome shotgun (WGS) entry which is preliminary data.</text>
</comment>
<feature type="region of interest" description="Disordered" evidence="1">
    <location>
        <begin position="4468"/>
        <end position="4494"/>
    </location>
</feature>
<feature type="compositionally biased region" description="Pro residues" evidence="1">
    <location>
        <begin position="2899"/>
        <end position="2917"/>
    </location>
</feature>
<feature type="region of interest" description="Disordered" evidence="1">
    <location>
        <begin position="1911"/>
        <end position="1956"/>
    </location>
</feature>
<keyword evidence="4" id="KW-1185">Reference proteome</keyword>
<feature type="compositionally biased region" description="Polar residues" evidence="1">
    <location>
        <begin position="644"/>
        <end position="663"/>
    </location>
</feature>
<dbReference type="EMBL" id="BMSL01000008">
    <property type="protein sequence ID" value="GGS41746.1"/>
    <property type="molecule type" value="Genomic_DNA"/>
</dbReference>
<feature type="compositionally biased region" description="Low complexity" evidence="1">
    <location>
        <begin position="526"/>
        <end position="543"/>
    </location>
</feature>
<accession>A0A918GKP6</accession>
<evidence type="ECO:0000313" key="4">
    <source>
        <dbReference type="Proteomes" id="UP000653493"/>
    </source>
</evidence>
<dbReference type="Proteomes" id="UP000653493">
    <property type="component" value="Unassembled WGS sequence"/>
</dbReference>
<feature type="compositionally biased region" description="Acidic residues" evidence="1">
    <location>
        <begin position="554"/>
        <end position="572"/>
    </location>
</feature>
<proteinExistence type="predicted"/>
<dbReference type="Pfam" id="PF25547">
    <property type="entry name" value="WXG100_2"/>
    <property type="match status" value="1"/>
</dbReference>
<feature type="compositionally biased region" description="Polar residues" evidence="1">
    <location>
        <begin position="923"/>
        <end position="932"/>
    </location>
</feature>
<reference evidence="3" key="2">
    <citation type="submission" date="2020-09" db="EMBL/GenBank/DDBJ databases">
        <authorList>
            <person name="Sun Q."/>
            <person name="Ohkuma M."/>
        </authorList>
    </citation>
    <scope>NUCLEOTIDE SEQUENCE</scope>
    <source>
        <strain evidence="3">JCM 4234</strain>
    </source>
</reference>
<evidence type="ECO:0000313" key="3">
    <source>
        <dbReference type="EMBL" id="GGS41746.1"/>
    </source>
</evidence>